<reference evidence="4" key="1">
    <citation type="journal article" date="2021" name="Nat. Commun.">
        <title>Genetic determinants of endophytism in the Arabidopsis root mycobiome.</title>
        <authorList>
            <person name="Mesny F."/>
            <person name="Miyauchi S."/>
            <person name="Thiergart T."/>
            <person name="Pickel B."/>
            <person name="Atanasova L."/>
            <person name="Karlsson M."/>
            <person name="Huettel B."/>
            <person name="Barry K.W."/>
            <person name="Haridas S."/>
            <person name="Chen C."/>
            <person name="Bauer D."/>
            <person name="Andreopoulos W."/>
            <person name="Pangilinan J."/>
            <person name="LaButti K."/>
            <person name="Riley R."/>
            <person name="Lipzen A."/>
            <person name="Clum A."/>
            <person name="Drula E."/>
            <person name="Henrissat B."/>
            <person name="Kohler A."/>
            <person name="Grigoriev I.V."/>
            <person name="Martin F.M."/>
            <person name="Hacquard S."/>
        </authorList>
    </citation>
    <scope>NUCLEOTIDE SEQUENCE</scope>
    <source>
        <strain evidence="4">MPI-CAGE-CH-0235</strain>
    </source>
</reference>
<dbReference type="InterPro" id="IPR002889">
    <property type="entry name" value="WSC_carb-bd"/>
</dbReference>
<protein>
    <recommendedName>
        <fullName evidence="3">WSC domain-containing protein</fullName>
    </recommendedName>
</protein>
<organism evidence="4 5">
    <name type="scientific">Stachybotrys elegans</name>
    <dbReference type="NCBI Taxonomy" id="80388"/>
    <lineage>
        <taxon>Eukaryota</taxon>
        <taxon>Fungi</taxon>
        <taxon>Dikarya</taxon>
        <taxon>Ascomycota</taxon>
        <taxon>Pezizomycotina</taxon>
        <taxon>Sordariomycetes</taxon>
        <taxon>Hypocreomycetidae</taxon>
        <taxon>Hypocreales</taxon>
        <taxon>Stachybotryaceae</taxon>
        <taxon>Stachybotrys</taxon>
    </lineage>
</organism>
<comment type="caution">
    <text evidence="4">The sequence shown here is derived from an EMBL/GenBank/DDBJ whole genome shotgun (WGS) entry which is preliminary data.</text>
</comment>
<feature type="region of interest" description="Disordered" evidence="1">
    <location>
        <begin position="120"/>
        <end position="146"/>
    </location>
</feature>
<feature type="chain" id="PRO_5035426126" description="WSC domain-containing protein" evidence="2">
    <location>
        <begin position="17"/>
        <end position="228"/>
    </location>
</feature>
<name>A0A8K0WQS7_9HYPO</name>
<dbReference type="OrthoDB" id="5103024at2759"/>
<evidence type="ECO:0000256" key="2">
    <source>
        <dbReference type="SAM" id="SignalP"/>
    </source>
</evidence>
<feature type="domain" description="WSC" evidence="3">
    <location>
        <begin position="24"/>
        <end position="119"/>
    </location>
</feature>
<proteinExistence type="predicted"/>
<gene>
    <name evidence="4" type="ORF">B0I35DRAFT_512922</name>
</gene>
<dbReference type="AlphaFoldDB" id="A0A8K0WQS7"/>
<keyword evidence="2" id="KW-0732">Signal</keyword>
<dbReference type="PROSITE" id="PS51212">
    <property type="entry name" value="WSC"/>
    <property type="match status" value="1"/>
</dbReference>
<evidence type="ECO:0000259" key="3">
    <source>
        <dbReference type="PROSITE" id="PS51212"/>
    </source>
</evidence>
<feature type="compositionally biased region" description="Basic and acidic residues" evidence="1">
    <location>
        <begin position="120"/>
        <end position="137"/>
    </location>
</feature>
<sequence length="228" mass="24313">MSRLLLTSLLATAVSAQANFAIDRFRYIGCVETSNPAAFGLTIDFTRPFSSEDCQGACAGRGGSATYAALIATCGCSIPGIPADYTVVDESRCNRLCIEGDESGGYCGGDDVYTLFQKKRQNDPRSHEEHCDDESKVAAETSRPPLEIDPPVQNSAVHFASTVFPAESFLPQPTFTYSTRPATAAGVVPAASRVSVARDVNAATVQPVTVNAADRLMMTAADNMMYEF</sequence>
<evidence type="ECO:0000313" key="4">
    <source>
        <dbReference type="EMBL" id="KAH7317147.1"/>
    </source>
</evidence>
<feature type="signal peptide" evidence="2">
    <location>
        <begin position="1"/>
        <end position="16"/>
    </location>
</feature>
<evidence type="ECO:0000256" key="1">
    <source>
        <dbReference type="SAM" id="MobiDB-lite"/>
    </source>
</evidence>
<dbReference type="Proteomes" id="UP000813444">
    <property type="component" value="Unassembled WGS sequence"/>
</dbReference>
<dbReference type="EMBL" id="JAGPNK010000008">
    <property type="protein sequence ID" value="KAH7317147.1"/>
    <property type="molecule type" value="Genomic_DNA"/>
</dbReference>
<keyword evidence="5" id="KW-1185">Reference proteome</keyword>
<evidence type="ECO:0000313" key="5">
    <source>
        <dbReference type="Proteomes" id="UP000813444"/>
    </source>
</evidence>
<accession>A0A8K0WQS7</accession>